<keyword evidence="5" id="KW-1185">Reference proteome</keyword>
<accession>A0A378IU50</accession>
<evidence type="ECO:0000313" key="6">
    <source>
        <dbReference type="Proteomes" id="UP000255316"/>
    </source>
</evidence>
<dbReference type="GO" id="GO:0003824">
    <property type="term" value="F:catalytic activity"/>
    <property type="evidence" value="ECO:0007669"/>
    <property type="project" value="InterPro"/>
</dbReference>
<feature type="domain" description="Condensation" evidence="2">
    <location>
        <begin position="2"/>
        <end position="61"/>
    </location>
</feature>
<dbReference type="Gene3D" id="3.30.559.10">
    <property type="entry name" value="Chloramphenicol acetyltransferase-like domain"/>
    <property type="match status" value="1"/>
</dbReference>
<feature type="transmembrane region" description="Helical" evidence="1">
    <location>
        <begin position="43"/>
        <end position="65"/>
    </location>
</feature>
<sequence length="72" mass="8299">MQKNAAQQLLTSIHQNKFNLKVLPLYRYALIKRSQNEYLFTSVWHHIVGDGAFLVILLGIFRGLITLSSQIK</sequence>
<evidence type="ECO:0000259" key="2">
    <source>
        <dbReference type="Pfam" id="PF00668"/>
    </source>
</evidence>
<dbReference type="SUPFAM" id="SSF52777">
    <property type="entry name" value="CoA-dependent acyltransferases"/>
    <property type="match status" value="1"/>
</dbReference>
<dbReference type="EMBL" id="LNXX01000042">
    <property type="protein sequence ID" value="KTC83448.1"/>
    <property type="molecule type" value="Genomic_DNA"/>
</dbReference>
<evidence type="ECO:0000256" key="1">
    <source>
        <dbReference type="SAM" id="Phobius"/>
    </source>
</evidence>
<evidence type="ECO:0000313" key="5">
    <source>
        <dbReference type="Proteomes" id="UP000054854"/>
    </source>
</evidence>
<reference evidence="3 5" key="1">
    <citation type="submission" date="2015-11" db="EMBL/GenBank/DDBJ databases">
        <title>Genomic analysis of 38 Legionella species identifies large and diverse effector repertoires.</title>
        <authorList>
            <person name="Burstein D."/>
            <person name="Amaro F."/>
            <person name="Zusman T."/>
            <person name="Lifshitz Z."/>
            <person name="Cohen O."/>
            <person name="Gilbert J.A."/>
            <person name="Pupko T."/>
            <person name="Shuman H.A."/>
            <person name="Segal G."/>
        </authorList>
    </citation>
    <scope>NUCLEOTIDE SEQUENCE [LARGE SCALE GENOMIC DNA]</scope>
    <source>
        <strain evidence="3 5">CDC#72-OH-14</strain>
    </source>
</reference>
<keyword evidence="1" id="KW-0812">Transmembrane</keyword>
<evidence type="ECO:0000313" key="3">
    <source>
        <dbReference type="EMBL" id="KTC83448.1"/>
    </source>
</evidence>
<reference evidence="4 6" key="2">
    <citation type="submission" date="2018-06" db="EMBL/GenBank/DDBJ databases">
        <authorList>
            <consortium name="Pathogen Informatics"/>
            <person name="Doyle S."/>
        </authorList>
    </citation>
    <scope>NUCLEOTIDE SEQUENCE [LARGE SCALE GENOMIC DNA]</scope>
    <source>
        <strain evidence="4 6">NCTC12438</strain>
    </source>
</reference>
<keyword evidence="1" id="KW-1133">Transmembrane helix</keyword>
<dbReference type="Pfam" id="PF00668">
    <property type="entry name" value="Condensation"/>
    <property type="match status" value="1"/>
</dbReference>
<gene>
    <name evidence="3" type="ORF">Lcin_2135</name>
    <name evidence="4" type="ORF">NCTC12438_02150</name>
</gene>
<evidence type="ECO:0000313" key="4">
    <source>
        <dbReference type="EMBL" id="STX35534.1"/>
    </source>
</evidence>
<dbReference type="AlphaFoldDB" id="A0A378IU50"/>
<dbReference type="EMBL" id="UGNX01000001">
    <property type="protein sequence ID" value="STX35534.1"/>
    <property type="molecule type" value="Genomic_DNA"/>
</dbReference>
<dbReference type="InterPro" id="IPR023213">
    <property type="entry name" value="CAT-like_dom_sf"/>
</dbReference>
<dbReference type="Proteomes" id="UP000255316">
    <property type="component" value="Unassembled WGS sequence"/>
</dbReference>
<organism evidence="4 6">
    <name type="scientific">Legionella cincinnatiensis</name>
    <dbReference type="NCBI Taxonomy" id="28085"/>
    <lineage>
        <taxon>Bacteria</taxon>
        <taxon>Pseudomonadati</taxon>
        <taxon>Pseudomonadota</taxon>
        <taxon>Gammaproteobacteria</taxon>
        <taxon>Legionellales</taxon>
        <taxon>Legionellaceae</taxon>
        <taxon>Legionella</taxon>
    </lineage>
</organism>
<dbReference type="Proteomes" id="UP000054854">
    <property type="component" value="Unassembled WGS sequence"/>
</dbReference>
<name>A0A378IU50_9GAMM</name>
<keyword evidence="1" id="KW-0472">Membrane</keyword>
<proteinExistence type="predicted"/>
<protein>
    <submittedName>
        <fullName evidence="3 4">Condensation domain</fullName>
    </submittedName>
</protein>
<dbReference type="STRING" id="28085.Lcin_2135"/>
<dbReference type="InterPro" id="IPR001242">
    <property type="entry name" value="Condensation_dom"/>
</dbReference>